<evidence type="ECO:0000313" key="1">
    <source>
        <dbReference type="EMBL" id="MCC9644012.1"/>
    </source>
</evidence>
<evidence type="ECO:0000313" key="2">
    <source>
        <dbReference type="Proteomes" id="UP001430306"/>
    </source>
</evidence>
<organism evidence="1 2">
    <name type="scientific">Rhodopirellula halodulae</name>
    <dbReference type="NCBI Taxonomy" id="2894198"/>
    <lineage>
        <taxon>Bacteria</taxon>
        <taxon>Pseudomonadati</taxon>
        <taxon>Planctomycetota</taxon>
        <taxon>Planctomycetia</taxon>
        <taxon>Pirellulales</taxon>
        <taxon>Pirellulaceae</taxon>
        <taxon>Rhodopirellula</taxon>
    </lineage>
</organism>
<dbReference type="EMBL" id="JAJKFW010000025">
    <property type="protein sequence ID" value="MCC9644012.1"/>
    <property type="molecule type" value="Genomic_DNA"/>
</dbReference>
<protein>
    <submittedName>
        <fullName evidence="1">Acetyltransferase</fullName>
    </submittedName>
</protein>
<keyword evidence="2" id="KW-1185">Reference proteome</keyword>
<dbReference type="Proteomes" id="UP001430306">
    <property type="component" value="Unassembled WGS sequence"/>
</dbReference>
<dbReference type="RefSeq" id="WP_230275058.1">
    <property type="nucleotide sequence ID" value="NZ_JAJKFW010000025.1"/>
</dbReference>
<accession>A0ABS8NKF7</accession>
<gene>
    <name evidence="1" type="ORF">LOC71_17145</name>
</gene>
<dbReference type="InterPro" id="IPR016181">
    <property type="entry name" value="Acyl_CoA_acyltransferase"/>
</dbReference>
<comment type="caution">
    <text evidence="1">The sequence shown here is derived from an EMBL/GenBank/DDBJ whole genome shotgun (WGS) entry which is preliminary data.</text>
</comment>
<dbReference type="SUPFAM" id="SSF55729">
    <property type="entry name" value="Acyl-CoA N-acyltransferases (Nat)"/>
    <property type="match status" value="1"/>
</dbReference>
<name>A0ABS8NKF7_9BACT</name>
<dbReference type="Gene3D" id="3.40.630.30">
    <property type="match status" value="1"/>
</dbReference>
<sequence>MDVLQCLGTSDPLFDWVQEIRRDGSDQTLFDFDDFSRHYVLVWEGQPLGALTVQEASEARLDCEDHYPSAVFERHRDQLFGTCKLRIRRGPATPMLALRTLVRGLWQDQLHRGKRICIVNAEHRMRAFYRRIGFSHLPGFDFVHPQLSTQSIVLLMGVDTSQRSYCQDLFETIHNPVDQQALVEACCGSLAGTGLTSKTGPRKLAVAA</sequence>
<proteinExistence type="predicted"/>
<reference evidence="1" key="1">
    <citation type="submission" date="2021-11" db="EMBL/GenBank/DDBJ databases">
        <title>Genome sequence.</title>
        <authorList>
            <person name="Sun Q."/>
        </authorList>
    </citation>
    <scope>NUCLEOTIDE SEQUENCE</scope>
    <source>
        <strain evidence="1">JC740</strain>
    </source>
</reference>